<evidence type="ECO:0000313" key="1">
    <source>
        <dbReference type="EMBL" id="UZE94419.1"/>
    </source>
</evidence>
<gene>
    <name evidence="1" type="ORF">NKI27_09955</name>
</gene>
<organism evidence="1 2">
    <name type="scientific">Alkalimarinus alittae</name>
    <dbReference type="NCBI Taxonomy" id="2961619"/>
    <lineage>
        <taxon>Bacteria</taxon>
        <taxon>Pseudomonadati</taxon>
        <taxon>Pseudomonadota</taxon>
        <taxon>Gammaproteobacteria</taxon>
        <taxon>Alteromonadales</taxon>
        <taxon>Alteromonadaceae</taxon>
        <taxon>Alkalimarinus</taxon>
    </lineage>
</organism>
<name>A0ABY6MX73_9ALTE</name>
<reference evidence="1" key="1">
    <citation type="submission" date="2022-06" db="EMBL/GenBank/DDBJ databases">
        <title>Alkalimarinus sp. nov., isolated from gut of a Alitta virens.</title>
        <authorList>
            <person name="Yang A.I."/>
            <person name="Shin N.-R."/>
        </authorList>
    </citation>
    <scope>NUCLEOTIDE SEQUENCE</scope>
    <source>
        <strain evidence="1">A2M4</strain>
    </source>
</reference>
<proteinExistence type="predicted"/>
<dbReference type="RefSeq" id="WP_265045913.1">
    <property type="nucleotide sequence ID" value="NZ_CP100390.1"/>
</dbReference>
<dbReference type="Proteomes" id="UP001163739">
    <property type="component" value="Chromosome"/>
</dbReference>
<keyword evidence="2" id="KW-1185">Reference proteome</keyword>
<dbReference type="EMBL" id="CP100390">
    <property type="protein sequence ID" value="UZE94419.1"/>
    <property type="molecule type" value="Genomic_DNA"/>
</dbReference>
<sequence>MSKLVKTASHAELERTRQEAHEIISLLARELAETNDDTIMLPLGLDDESEEVLESVE</sequence>
<protein>
    <submittedName>
        <fullName evidence="1">Uncharacterized protein</fullName>
    </submittedName>
</protein>
<accession>A0ABY6MX73</accession>
<evidence type="ECO:0000313" key="2">
    <source>
        <dbReference type="Proteomes" id="UP001163739"/>
    </source>
</evidence>